<gene>
    <name evidence="2" type="ORF">TCEB3V08_LOCUS4466</name>
</gene>
<dbReference type="PANTHER" id="PTHR19964">
    <property type="entry name" value="MULTIPLE PDZ DOMAIN PROTEIN"/>
    <property type="match status" value="1"/>
</dbReference>
<dbReference type="InterPro" id="IPR001478">
    <property type="entry name" value="PDZ"/>
</dbReference>
<feature type="domain" description="PDZ" evidence="1">
    <location>
        <begin position="204"/>
        <end position="269"/>
    </location>
</feature>
<sequence length="375" mass="41760">MNGEIDTLLSVLSVFGAEQRVVCKKRSVHHNAARRELSPLFGPSMPVFGCTPVYRTAVRKIQNRWIPFDWIADNVTSSTTNTSLGIRIFSSPMNSSLLSRLLVRCRPQQVPTFFQSGSNPLRPTDLMDAQLKLFDLVYVCSNAGPTLHVTGEPLPPRQSIVVDIRSRSPDRLSVHKNTPYRQKRRRTLALISTNNTGMEPQVNVVSLRSHDFTGLGFNICGNMRDGIYIKDVLHRGPASESGRITPGDRIDSVRISFRHMVFEDALTILSYASPYEVQLEVESAASSRPSTLIRTKRTSVASIGVGDRICHPFYRSQSIADLAQLDPRVELEIILAPRQFAGTSDKQRAVDVVSLTALEFQLLCKLPDAEPVQAF</sequence>
<dbReference type="PROSITE" id="PS50106">
    <property type="entry name" value="PDZ"/>
    <property type="match status" value="1"/>
</dbReference>
<name>A0A7R9GW37_TIMCR</name>
<proteinExistence type="predicted"/>
<dbReference type="Pfam" id="PF00595">
    <property type="entry name" value="PDZ"/>
    <property type="match status" value="1"/>
</dbReference>
<evidence type="ECO:0000259" key="1">
    <source>
        <dbReference type="PROSITE" id="PS50106"/>
    </source>
</evidence>
<evidence type="ECO:0000313" key="2">
    <source>
        <dbReference type="EMBL" id="CAD7398360.1"/>
    </source>
</evidence>
<reference evidence="2" key="1">
    <citation type="submission" date="2020-11" db="EMBL/GenBank/DDBJ databases">
        <authorList>
            <person name="Tran Van P."/>
        </authorList>
    </citation>
    <scope>NUCLEOTIDE SEQUENCE</scope>
</reference>
<dbReference type="SMART" id="SM00228">
    <property type="entry name" value="PDZ"/>
    <property type="match status" value="1"/>
</dbReference>
<dbReference type="SUPFAM" id="SSF50156">
    <property type="entry name" value="PDZ domain-like"/>
    <property type="match status" value="1"/>
</dbReference>
<accession>A0A7R9GW37</accession>
<dbReference type="EMBL" id="OC317670">
    <property type="protein sequence ID" value="CAD7398360.1"/>
    <property type="molecule type" value="Genomic_DNA"/>
</dbReference>
<dbReference type="AlphaFoldDB" id="A0A7R9GW37"/>
<organism evidence="2">
    <name type="scientific">Timema cristinae</name>
    <name type="common">Walking stick</name>
    <dbReference type="NCBI Taxonomy" id="61476"/>
    <lineage>
        <taxon>Eukaryota</taxon>
        <taxon>Metazoa</taxon>
        <taxon>Ecdysozoa</taxon>
        <taxon>Arthropoda</taxon>
        <taxon>Hexapoda</taxon>
        <taxon>Insecta</taxon>
        <taxon>Pterygota</taxon>
        <taxon>Neoptera</taxon>
        <taxon>Polyneoptera</taxon>
        <taxon>Phasmatodea</taxon>
        <taxon>Timematodea</taxon>
        <taxon>Timematoidea</taxon>
        <taxon>Timematidae</taxon>
        <taxon>Timema</taxon>
    </lineage>
</organism>
<dbReference type="Gene3D" id="2.30.42.10">
    <property type="match status" value="1"/>
</dbReference>
<dbReference type="InterPro" id="IPR036034">
    <property type="entry name" value="PDZ_sf"/>
</dbReference>
<dbReference type="InterPro" id="IPR051342">
    <property type="entry name" value="PDZ_scaffold"/>
</dbReference>
<dbReference type="PANTHER" id="PTHR19964:SF97">
    <property type="entry name" value="PDZ DOMAIN-CONTAINING PROTEIN"/>
    <property type="match status" value="1"/>
</dbReference>
<dbReference type="CDD" id="cd00136">
    <property type="entry name" value="PDZ_canonical"/>
    <property type="match status" value="1"/>
</dbReference>
<protein>
    <recommendedName>
        <fullName evidence="1">PDZ domain-containing protein</fullName>
    </recommendedName>
</protein>